<dbReference type="EMBL" id="JAVRAD010000017">
    <property type="protein sequence ID" value="MDX8332381.1"/>
    <property type="molecule type" value="Genomic_DNA"/>
</dbReference>
<gene>
    <name evidence="1" type="ORF">RMR22_23260</name>
    <name evidence="2" type="ORF">RMS29_24545</name>
</gene>
<reference evidence="1 3" key="1">
    <citation type="journal article" date="2023" name="Phytobiomes J">
        <title>Deciphering the key players within the bacterial microbiota associated with aerial crown gall tumors on rhododendron: Insights into the gallobiome.</title>
        <authorList>
            <person name="Kuzmanovic N."/>
            <person name="Nesme J."/>
            <person name="Wolf J."/>
            <person name="Neumann-Schaal M."/>
            <person name="Petersen J."/>
            <person name="Fernandez-Gnecco G."/>
            <person name="Sproeer C."/>
            <person name="Bunk B."/>
            <person name="Overmann J."/>
            <person name="Sorensen S.J."/>
            <person name="Idczak E."/>
            <person name="Smalla K."/>
        </authorList>
    </citation>
    <scope>NUCLEOTIDE SEQUENCE</scope>
    <source>
        <strain evidence="1">Rho-11.1</strain>
        <strain evidence="3">rho-14.1</strain>
        <strain evidence="2">Rho-14.1</strain>
    </source>
</reference>
<evidence type="ECO:0000313" key="3">
    <source>
        <dbReference type="Proteomes" id="UP001277561"/>
    </source>
</evidence>
<evidence type="ECO:0008006" key="4">
    <source>
        <dbReference type="Google" id="ProtNLM"/>
    </source>
</evidence>
<name>A0AAW9FKU1_9HYPH</name>
<comment type="caution">
    <text evidence="1">The sequence shown here is derived from an EMBL/GenBank/DDBJ whole genome shotgun (WGS) entry which is preliminary data.</text>
</comment>
<keyword evidence="3" id="KW-1185">Reference proteome</keyword>
<evidence type="ECO:0000313" key="1">
    <source>
        <dbReference type="EMBL" id="MDX8305172.1"/>
    </source>
</evidence>
<dbReference type="AlphaFoldDB" id="A0AAW9FKU1"/>
<dbReference type="EMBL" id="JAVRAF010000014">
    <property type="protein sequence ID" value="MDX8305172.1"/>
    <property type="molecule type" value="Genomic_DNA"/>
</dbReference>
<accession>A0AAW9FKU1</accession>
<evidence type="ECO:0000313" key="2">
    <source>
        <dbReference type="EMBL" id="MDX8332381.1"/>
    </source>
</evidence>
<dbReference type="Proteomes" id="UP001277561">
    <property type="component" value="Unassembled WGS sequence"/>
</dbReference>
<organism evidence="1">
    <name type="scientific">Agrobacterium rosae</name>
    <dbReference type="NCBI Taxonomy" id="1972867"/>
    <lineage>
        <taxon>Bacteria</taxon>
        <taxon>Pseudomonadati</taxon>
        <taxon>Pseudomonadota</taxon>
        <taxon>Alphaproteobacteria</taxon>
        <taxon>Hyphomicrobiales</taxon>
        <taxon>Rhizobiaceae</taxon>
        <taxon>Rhizobium/Agrobacterium group</taxon>
        <taxon>Agrobacterium</taxon>
    </lineage>
</organism>
<proteinExistence type="predicted"/>
<dbReference type="RefSeq" id="WP_234625039.1">
    <property type="nucleotide sequence ID" value="NZ_CP192770.1"/>
</dbReference>
<sequence length="108" mass="12262">MPTYDADEVVVRNDDFVGFWEARGALLQAFGGYGNLRYQFSSSKYQRALRKARRGELTRSELMDCLCHVSARQDIPPVERPDARAVALTVISNSDQIEEKDGPYYAQL</sequence>
<protein>
    <recommendedName>
        <fullName evidence="4">DUF982 domain-containing protein</fullName>
    </recommendedName>
</protein>